<dbReference type="RefSeq" id="WP_229684792.1">
    <property type="nucleotide sequence ID" value="NZ_BMOD01000010.1"/>
</dbReference>
<sequence>MTDSSADASMQFKNRTREGWNKAAAGWDQQTPQIHQWLLDITEAMMDASGIKEGAQVLDVAAGAGDQTLMLARRVGAQGHVLATDLSADILQLALRNAQQAGLPQVEVQVADAEQLEFPAGSFDAAVSRLGVMFCPHPLLALQGMHRVLKPGGKAAVVVFSEPRANPAMGILMSTAVKHAGLPPRDPYQPGGLMSLGKPGLLASLFAEAGFKDVRVQKIPAPFRLPTTQDYMEFAQTAASPIMQLVSTLDPQTQQKAWVDMAAQLEVFQTPDGWEGPNELLLASGTH</sequence>
<keyword evidence="1 4" id="KW-0489">Methyltransferase</keyword>
<dbReference type="Gene3D" id="3.40.50.150">
    <property type="entry name" value="Vaccinia Virus protein VP39"/>
    <property type="match status" value="1"/>
</dbReference>
<evidence type="ECO:0000256" key="1">
    <source>
        <dbReference type="ARBA" id="ARBA00022603"/>
    </source>
</evidence>
<keyword evidence="2" id="KW-0808">Transferase</keyword>
<dbReference type="SUPFAM" id="SSF53335">
    <property type="entry name" value="S-adenosyl-L-methionine-dependent methyltransferases"/>
    <property type="match status" value="1"/>
</dbReference>
<dbReference type="GO" id="GO:0032259">
    <property type="term" value="P:methylation"/>
    <property type="evidence" value="ECO:0007669"/>
    <property type="project" value="UniProtKB-KW"/>
</dbReference>
<organism evidence="4 5">
    <name type="scientific">Deinococcus roseus</name>
    <dbReference type="NCBI Taxonomy" id="392414"/>
    <lineage>
        <taxon>Bacteria</taxon>
        <taxon>Thermotogati</taxon>
        <taxon>Deinococcota</taxon>
        <taxon>Deinococci</taxon>
        <taxon>Deinococcales</taxon>
        <taxon>Deinococcaceae</taxon>
        <taxon>Deinococcus</taxon>
    </lineage>
</organism>
<dbReference type="PANTHER" id="PTHR43591">
    <property type="entry name" value="METHYLTRANSFERASE"/>
    <property type="match status" value="1"/>
</dbReference>
<dbReference type="Pfam" id="PF01209">
    <property type="entry name" value="Ubie_methyltran"/>
    <property type="match status" value="1"/>
</dbReference>
<gene>
    <name evidence="4" type="ORF">GCM10008938_27860</name>
</gene>
<dbReference type="InterPro" id="IPR029063">
    <property type="entry name" value="SAM-dependent_MTases_sf"/>
</dbReference>
<dbReference type="PROSITE" id="PS51608">
    <property type="entry name" value="SAM_MT_UBIE"/>
    <property type="match status" value="1"/>
</dbReference>
<evidence type="ECO:0000256" key="3">
    <source>
        <dbReference type="ARBA" id="ARBA00022691"/>
    </source>
</evidence>
<dbReference type="CDD" id="cd02440">
    <property type="entry name" value="AdoMet_MTases"/>
    <property type="match status" value="1"/>
</dbReference>
<keyword evidence="3" id="KW-0949">S-adenosyl-L-methionine</keyword>
<evidence type="ECO:0000256" key="2">
    <source>
        <dbReference type="ARBA" id="ARBA00022679"/>
    </source>
</evidence>
<dbReference type="GO" id="GO:0008168">
    <property type="term" value="F:methyltransferase activity"/>
    <property type="evidence" value="ECO:0007669"/>
    <property type="project" value="UniProtKB-KW"/>
</dbReference>
<evidence type="ECO:0000313" key="4">
    <source>
        <dbReference type="EMBL" id="GGJ40213.1"/>
    </source>
</evidence>
<accession>A0ABQ2D2G0</accession>
<comment type="caution">
    <text evidence="4">The sequence shown here is derived from an EMBL/GenBank/DDBJ whole genome shotgun (WGS) entry which is preliminary data.</text>
</comment>
<dbReference type="Proteomes" id="UP000632222">
    <property type="component" value="Unassembled WGS sequence"/>
</dbReference>
<keyword evidence="5" id="KW-1185">Reference proteome</keyword>
<proteinExistence type="predicted"/>
<protein>
    <submittedName>
        <fullName evidence="4">Methyltransferase</fullName>
    </submittedName>
</protein>
<dbReference type="PANTHER" id="PTHR43591:SF24">
    <property type="entry name" value="2-METHOXY-6-POLYPRENYL-1,4-BENZOQUINOL METHYLASE, MITOCHONDRIAL"/>
    <property type="match status" value="1"/>
</dbReference>
<name>A0ABQ2D2G0_9DEIO</name>
<reference evidence="5" key="1">
    <citation type="journal article" date="2019" name="Int. J. Syst. Evol. Microbiol.">
        <title>The Global Catalogue of Microorganisms (GCM) 10K type strain sequencing project: providing services to taxonomists for standard genome sequencing and annotation.</title>
        <authorList>
            <consortium name="The Broad Institute Genomics Platform"/>
            <consortium name="The Broad Institute Genome Sequencing Center for Infectious Disease"/>
            <person name="Wu L."/>
            <person name="Ma J."/>
        </authorList>
    </citation>
    <scope>NUCLEOTIDE SEQUENCE [LARGE SCALE GENOMIC DNA]</scope>
    <source>
        <strain evidence="5">JCM 14370</strain>
    </source>
</reference>
<dbReference type="EMBL" id="BMOD01000010">
    <property type="protein sequence ID" value="GGJ40213.1"/>
    <property type="molecule type" value="Genomic_DNA"/>
</dbReference>
<dbReference type="InterPro" id="IPR004033">
    <property type="entry name" value="UbiE/COQ5_MeTrFase"/>
</dbReference>
<evidence type="ECO:0000313" key="5">
    <source>
        <dbReference type="Proteomes" id="UP000632222"/>
    </source>
</evidence>